<dbReference type="AlphaFoldDB" id="A0A4R6KD33"/>
<sequence>MPDDWLNDDDRLLAVLADALNDARAVPPGFVEAGKAAYAWRAIDAELAALTYDSAADLELAGVLRADSATLRALTFAGADLTIELELTAEALLGQISPVEAGDVTAYSGPVTDEVSAIGTAVIDELGFFVLRPVPGEPFRLLCRTASGTAVLTGVVSP</sequence>
<gene>
    <name evidence="1" type="ORF">EV643_11259</name>
</gene>
<proteinExistence type="predicted"/>
<keyword evidence="2" id="KW-1185">Reference proteome</keyword>
<evidence type="ECO:0000313" key="2">
    <source>
        <dbReference type="Proteomes" id="UP000295388"/>
    </source>
</evidence>
<dbReference type="Proteomes" id="UP000295388">
    <property type="component" value="Unassembled WGS sequence"/>
</dbReference>
<organism evidence="1 2">
    <name type="scientific">Kribbella caucasensis</name>
    <dbReference type="NCBI Taxonomy" id="2512215"/>
    <lineage>
        <taxon>Bacteria</taxon>
        <taxon>Bacillati</taxon>
        <taxon>Actinomycetota</taxon>
        <taxon>Actinomycetes</taxon>
        <taxon>Propionibacteriales</taxon>
        <taxon>Kribbellaceae</taxon>
        <taxon>Kribbella</taxon>
    </lineage>
</organism>
<reference evidence="1 2" key="1">
    <citation type="submission" date="2019-03" db="EMBL/GenBank/DDBJ databases">
        <title>Genomic Encyclopedia of Type Strains, Phase III (KMG-III): the genomes of soil and plant-associated and newly described type strains.</title>
        <authorList>
            <person name="Whitman W."/>
        </authorList>
    </citation>
    <scope>NUCLEOTIDE SEQUENCE [LARGE SCALE GENOMIC DNA]</scope>
    <source>
        <strain evidence="1 2">VKM Ac-2527</strain>
    </source>
</reference>
<dbReference type="RefSeq" id="WP_133802372.1">
    <property type="nucleotide sequence ID" value="NZ_SNWQ01000012.1"/>
</dbReference>
<accession>A0A4R6KD33</accession>
<dbReference type="OrthoDB" id="5193241at2"/>
<protein>
    <submittedName>
        <fullName evidence="1">Uncharacterized protein</fullName>
    </submittedName>
</protein>
<comment type="caution">
    <text evidence="1">The sequence shown here is derived from an EMBL/GenBank/DDBJ whole genome shotgun (WGS) entry which is preliminary data.</text>
</comment>
<evidence type="ECO:0000313" key="1">
    <source>
        <dbReference type="EMBL" id="TDO45735.1"/>
    </source>
</evidence>
<dbReference type="EMBL" id="SNWQ01000012">
    <property type="protein sequence ID" value="TDO45735.1"/>
    <property type="molecule type" value="Genomic_DNA"/>
</dbReference>
<name>A0A4R6KD33_9ACTN</name>